<reference evidence="2" key="1">
    <citation type="submission" date="2021-01" db="EMBL/GenBank/DDBJ databases">
        <authorList>
            <person name="Corre E."/>
            <person name="Pelletier E."/>
            <person name="Niang G."/>
            <person name="Scheremetjew M."/>
            <person name="Finn R."/>
            <person name="Kale V."/>
            <person name="Holt S."/>
            <person name="Cochrane G."/>
            <person name="Meng A."/>
            <person name="Brown T."/>
            <person name="Cohen L."/>
        </authorList>
    </citation>
    <scope>NUCLEOTIDE SEQUENCE</scope>
    <source>
        <strain evidence="2">CCMP281</strain>
    </source>
</reference>
<feature type="domain" description="DUF4116" evidence="1">
    <location>
        <begin position="168"/>
        <end position="215"/>
    </location>
</feature>
<feature type="domain" description="DUF4116" evidence="1">
    <location>
        <begin position="297"/>
        <end position="343"/>
    </location>
</feature>
<gene>
    <name evidence="2" type="ORF">HERI1096_LOCUS18782</name>
</gene>
<organism evidence="2">
    <name type="scientific">Haptolina ericina</name>
    <dbReference type="NCBI Taxonomy" id="156174"/>
    <lineage>
        <taxon>Eukaryota</taxon>
        <taxon>Haptista</taxon>
        <taxon>Haptophyta</taxon>
        <taxon>Prymnesiophyceae</taxon>
        <taxon>Prymnesiales</taxon>
        <taxon>Prymnesiaceae</taxon>
        <taxon>Haptolina</taxon>
    </lineage>
</organism>
<dbReference type="Pfam" id="PF13475">
    <property type="entry name" value="DUF4116"/>
    <property type="match status" value="3"/>
</dbReference>
<dbReference type="AlphaFoldDB" id="A0A7S3F1V0"/>
<dbReference type="EMBL" id="HBHX01033789">
    <property type="protein sequence ID" value="CAE0118083.1"/>
    <property type="molecule type" value="Transcribed_RNA"/>
</dbReference>
<dbReference type="InterPro" id="IPR025197">
    <property type="entry name" value="DUF4116"/>
</dbReference>
<accession>A0A7S3F1V0</accession>
<name>A0A7S3F1V0_9EUKA</name>
<feature type="domain" description="DUF4116" evidence="1">
    <location>
        <begin position="412"/>
        <end position="456"/>
    </location>
</feature>
<proteinExistence type="predicted"/>
<evidence type="ECO:0000313" key="2">
    <source>
        <dbReference type="EMBL" id="CAE0118083.1"/>
    </source>
</evidence>
<protein>
    <recommendedName>
        <fullName evidence="1">DUF4116 domain-containing protein</fullName>
    </recommendedName>
</protein>
<evidence type="ECO:0000259" key="1">
    <source>
        <dbReference type="Pfam" id="PF13475"/>
    </source>
</evidence>
<sequence>MCPSSNPLRMSTSLPFWAASHATPIWSRTVPGNNVPWLQQAFYDALPPSAHANQLVTTANFLAKVKFRKLMDARRRLRDKEHESWIRIFQTARPLSWDAESSSAADGDAEVNVAEVEVGLHVAAAHLGVEHFIDAPPHAYMYTSSLEYNFTREAVALPAGFVHRTFRRDVALMAVRRCAAAIRLVAPELQRDREVVLEAVRQNGAELLRVADEFRSDEGVVLLAMSRLSAATTTTTQPPLRPRATAHPRVIKAILDRVDGVLFQSHDFVLQMMSMYGETPVATVILDRIGLALFQSREFVLQLMSMYGNALQRAPAFLGDREVVLAAVRSNGLALEFAALELRADREVVLAAVQEASQAHIGVDARFAFAMPPKTALQFALGELRADPAIVLAAVKTNGLTLAHAAPPLQEDRAMVLEAVRRNGHALVYADVELRANRETVLEAVKRHGKATMHISMYGMPTWHAAPLLSQDPEVLKAARDAEEDAWEPQSSMMTPSMGLSTFPIHA</sequence>